<organism evidence="2 3">
    <name type="scientific">Folsomia candida</name>
    <name type="common">Springtail</name>
    <dbReference type="NCBI Taxonomy" id="158441"/>
    <lineage>
        <taxon>Eukaryota</taxon>
        <taxon>Metazoa</taxon>
        <taxon>Ecdysozoa</taxon>
        <taxon>Arthropoda</taxon>
        <taxon>Hexapoda</taxon>
        <taxon>Collembola</taxon>
        <taxon>Entomobryomorpha</taxon>
        <taxon>Isotomoidea</taxon>
        <taxon>Isotomidae</taxon>
        <taxon>Proisotominae</taxon>
        <taxon>Folsomia</taxon>
    </lineage>
</organism>
<dbReference type="Proteomes" id="UP000198287">
    <property type="component" value="Unassembled WGS sequence"/>
</dbReference>
<dbReference type="EMBL" id="LNIX01000001">
    <property type="protein sequence ID" value="OXA63254.1"/>
    <property type="molecule type" value="Genomic_DNA"/>
</dbReference>
<accession>A0A226F1F2</accession>
<name>A0A226F1F2_FOLCA</name>
<feature type="region of interest" description="Disordered" evidence="1">
    <location>
        <begin position="40"/>
        <end position="77"/>
    </location>
</feature>
<evidence type="ECO:0000256" key="1">
    <source>
        <dbReference type="SAM" id="MobiDB-lite"/>
    </source>
</evidence>
<dbReference type="AlphaFoldDB" id="A0A226F1F2"/>
<sequence length="210" mass="23836">MNNCIVFVHHQVVNHIEITCIWASTEFEDGLVFLTGRVLANPKPEPEPDVTDPKLEGNPNPKNPKPVCNDPNPNWRIKSETRTRKTRIYFNFKGRNPNPTRTRNFGITFLGPEPEPESFGFKNFVSEAGPKPDPNPKPEVRTRTHYTTEIFGLKPNTVEWLTFEKKLHNIPGDARKKMNRLTGLAGNSTIMSPEFSCSNSDDSETSISTW</sequence>
<evidence type="ECO:0000313" key="3">
    <source>
        <dbReference type="Proteomes" id="UP000198287"/>
    </source>
</evidence>
<evidence type="ECO:0000313" key="2">
    <source>
        <dbReference type="EMBL" id="OXA63254.1"/>
    </source>
</evidence>
<gene>
    <name evidence="2" type="ORF">Fcan01_03766</name>
</gene>
<comment type="caution">
    <text evidence="2">The sequence shown here is derived from an EMBL/GenBank/DDBJ whole genome shotgun (WGS) entry which is preliminary data.</text>
</comment>
<keyword evidence="3" id="KW-1185">Reference proteome</keyword>
<reference evidence="2 3" key="1">
    <citation type="submission" date="2015-12" db="EMBL/GenBank/DDBJ databases">
        <title>The genome of Folsomia candida.</title>
        <authorList>
            <person name="Faddeeva A."/>
            <person name="Derks M.F."/>
            <person name="Anvar Y."/>
            <person name="Smit S."/>
            <person name="Van Straalen N."/>
            <person name="Roelofs D."/>
        </authorList>
    </citation>
    <scope>NUCLEOTIDE SEQUENCE [LARGE SCALE GENOMIC DNA]</scope>
    <source>
        <strain evidence="2 3">VU population</strain>
        <tissue evidence="2">Whole body</tissue>
    </source>
</reference>
<feature type="compositionally biased region" description="Low complexity" evidence="1">
    <location>
        <begin position="65"/>
        <end position="74"/>
    </location>
</feature>
<dbReference type="OrthoDB" id="8186171at2759"/>
<protein>
    <submittedName>
        <fullName evidence="2">Uncharacterized protein</fullName>
    </submittedName>
</protein>
<proteinExistence type="predicted"/>